<proteinExistence type="predicted"/>
<sequence length="383" mass="41872">MNSHIKELNITQCKQEHTDADDHSPQDCGSEKDNNIQPGPAGSAVWIGPPSDVSLPGAIPHPQQYIIHSEMVDPHSLRFLCQCQSTQCQLTYPGYLPEPQMSQYQLLAGPVSGPPDISHHNPVSVPWFANEPIICSMMPGDLHASIASICVPQATDNQQFQEGLTEFTSHITQSVVCNVNEGGQVELVNHCEPGQMFLTLKSAPTDGDDDPNHGKDLSVLGTHSQLPQYHQTACPLYESIDQTPNLQPETPPARYCECFANGAMCSNCDCSNCHNNAEHEMKRHKAIKANIMCTSSCKCVGCRNYDDGSEMGLKEKTINVKDKEPVSVITPAVVEAVCGCLLAQAEEAEREAQSPSQAEHMVLEEFGHCLSQIVKAMFKNSTY</sequence>
<accession>A0ACB8WYK7</accession>
<dbReference type="Proteomes" id="UP000831701">
    <property type="component" value="Chromosome 6"/>
</dbReference>
<reference evidence="1" key="1">
    <citation type="submission" date="2022-04" db="EMBL/GenBank/DDBJ databases">
        <title>Jade perch genome.</title>
        <authorList>
            <person name="Chao B."/>
        </authorList>
    </citation>
    <scope>NUCLEOTIDE SEQUENCE</scope>
    <source>
        <strain evidence="1">CB-2022</strain>
    </source>
</reference>
<organism evidence="1 2">
    <name type="scientific">Scortum barcoo</name>
    <name type="common">barcoo grunter</name>
    <dbReference type="NCBI Taxonomy" id="214431"/>
    <lineage>
        <taxon>Eukaryota</taxon>
        <taxon>Metazoa</taxon>
        <taxon>Chordata</taxon>
        <taxon>Craniata</taxon>
        <taxon>Vertebrata</taxon>
        <taxon>Euteleostomi</taxon>
        <taxon>Actinopterygii</taxon>
        <taxon>Neopterygii</taxon>
        <taxon>Teleostei</taxon>
        <taxon>Neoteleostei</taxon>
        <taxon>Acanthomorphata</taxon>
        <taxon>Eupercaria</taxon>
        <taxon>Centrarchiformes</taxon>
        <taxon>Terapontoidei</taxon>
        <taxon>Terapontidae</taxon>
        <taxon>Scortum</taxon>
    </lineage>
</organism>
<keyword evidence="2" id="KW-1185">Reference proteome</keyword>
<protein>
    <submittedName>
        <fullName evidence="1">Uncharacterized protein</fullName>
    </submittedName>
</protein>
<comment type="caution">
    <text evidence="1">The sequence shown here is derived from an EMBL/GenBank/DDBJ whole genome shotgun (WGS) entry which is preliminary data.</text>
</comment>
<name>A0ACB8WYK7_9TELE</name>
<dbReference type="EMBL" id="CM041536">
    <property type="protein sequence ID" value="KAI3371783.1"/>
    <property type="molecule type" value="Genomic_DNA"/>
</dbReference>
<evidence type="ECO:0000313" key="2">
    <source>
        <dbReference type="Proteomes" id="UP000831701"/>
    </source>
</evidence>
<evidence type="ECO:0000313" key="1">
    <source>
        <dbReference type="EMBL" id="KAI3371783.1"/>
    </source>
</evidence>
<gene>
    <name evidence="1" type="ORF">L3Q82_024332</name>
</gene>